<evidence type="ECO:0000256" key="4">
    <source>
        <dbReference type="ARBA" id="ARBA00023002"/>
    </source>
</evidence>
<proteinExistence type="inferred from homology"/>
<dbReference type="InterPro" id="IPR002397">
    <property type="entry name" value="Cyt_P450_B"/>
</dbReference>
<comment type="similarity">
    <text evidence="1 8">Belongs to the cytochrome P450 family.</text>
</comment>
<keyword evidence="4 8" id="KW-0560">Oxidoreductase</keyword>
<evidence type="ECO:0000313" key="10">
    <source>
        <dbReference type="Proteomes" id="UP000320160"/>
    </source>
</evidence>
<evidence type="ECO:0000256" key="7">
    <source>
        <dbReference type="ARBA" id="ARBA00043906"/>
    </source>
</evidence>
<dbReference type="InterPro" id="IPR017972">
    <property type="entry name" value="Cyt_P450_CS"/>
</dbReference>
<keyword evidence="10" id="KW-1185">Reference proteome</keyword>
<organism evidence="9 10">
    <name type="scientific">Sphingorhabdus contaminans</name>
    <dbReference type="NCBI Taxonomy" id="1343899"/>
    <lineage>
        <taxon>Bacteria</taxon>
        <taxon>Pseudomonadati</taxon>
        <taxon>Pseudomonadota</taxon>
        <taxon>Alphaproteobacteria</taxon>
        <taxon>Sphingomonadales</taxon>
        <taxon>Sphingomonadaceae</taxon>
        <taxon>Sphingorhabdus</taxon>
    </lineage>
</organism>
<dbReference type="GO" id="GO:0036199">
    <property type="term" value="F:cholest-4-en-3-one 26-monooxygenase activity"/>
    <property type="evidence" value="ECO:0007669"/>
    <property type="project" value="TreeGrafter"/>
</dbReference>
<dbReference type="PROSITE" id="PS00086">
    <property type="entry name" value="CYTOCHROME_P450"/>
    <property type="match status" value="1"/>
</dbReference>
<dbReference type="SUPFAM" id="SSF48264">
    <property type="entry name" value="Cytochrome P450"/>
    <property type="match status" value="1"/>
</dbReference>
<dbReference type="GO" id="GO:0008395">
    <property type="term" value="F:steroid hydroxylase activity"/>
    <property type="evidence" value="ECO:0007669"/>
    <property type="project" value="TreeGrafter"/>
</dbReference>
<comment type="function">
    <text evidence="7">Cytochromes P450 are a group of heme-thiolate monooxygenases. They oxidize a variety of structurally unrelated compounds, including steroids, fatty acids, and xenobiotics.</text>
</comment>
<gene>
    <name evidence="9" type="ORF">FOM92_13500</name>
</gene>
<evidence type="ECO:0000256" key="2">
    <source>
        <dbReference type="ARBA" id="ARBA00022617"/>
    </source>
</evidence>
<evidence type="ECO:0000256" key="1">
    <source>
        <dbReference type="ARBA" id="ARBA00010617"/>
    </source>
</evidence>
<evidence type="ECO:0000256" key="3">
    <source>
        <dbReference type="ARBA" id="ARBA00022723"/>
    </source>
</evidence>
<dbReference type="PRINTS" id="PR00359">
    <property type="entry name" value="BP450"/>
</dbReference>
<comment type="caution">
    <text evidence="9">The sequence shown here is derived from an EMBL/GenBank/DDBJ whole genome shotgun (WGS) entry which is preliminary data.</text>
</comment>
<dbReference type="EMBL" id="VKKU01000002">
    <property type="protein sequence ID" value="TSB02137.1"/>
    <property type="molecule type" value="Genomic_DNA"/>
</dbReference>
<dbReference type="PANTHER" id="PTHR46696">
    <property type="entry name" value="P450, PUTATIVE (EUROFUNG)-RELATED"/>
    <property type="match status" value="1"/>
</dbReference>
<dbReference type="GO" id="GO:0020037">
    <property type="term" value="F:heme binding"/>
    <property type="evidence" value="ECO:0007669"/>
    <property type="project" value="InterPro"/>
</dbReference>
<dbReference type="InterPro" id="IPR036396">
    <property type="entry name" value="Cyt_P450_sf"/>
</dbReference>
<sequence>MSAGPKIPPDLAATIVDPLAFGAWQPLLDAYATLRREAPIALAEIPGYRPFWVVTRHADILKISKDNTTFLNNPATVVLAPIMAEMFVSHLMNGSPHLVKSLVQMDAPEHPKYRRLTQDWFMPANLKTIEANIRTIAKASVDKMLAMGNECDFARDVASMYPLHVVMELLGVPESDEPLMLKLTQELFGGQDPDLNRTRAVQMSAEDAAKIMAQTVADFNAYFEAMAQDRRANPRQDLATIIATGMIDGAPIPDYESAGYYTIVATAGHDTTSASTAGAMWALAQDPDQFAKVKADRTLLPGLIEEAIRWTTPVQHFMRTVATDTEVGGIAMKAGDWLMLCYISGNYDESVFPEPERFDATRSPNRHIAFGSGAHQCLGLHLARLEMKILFEELLDRLDSVELAGEPKRSQSTFVGGPKTLPLRFKAA</sequence>
<dbReference type="Gene3D" id="1.10.630.10">
    <property type="entry name" value="Cytochrome P450"/>
    <property type="match status" value="1"/>
</dbReference>
<dbReference type="FunFam" id="1.10.630.10:FF:000018">
    <property type="entry name" value="Cytochrome P450 monooxygenase"/>
    <property type="match status" value="1"/>
</dbReference>
<keyword evidence="6 8" id="KW-0503">Monooxygenase</keyword>
<keyword evidence="2 8" id="KW-0349">Heme</keyword>
<dbReference type="PANTHER" id="PTHR46696:SF4">
    <property type="entry name" value="BIOTIN BIOSYNTHESIS CYTOCHROME P450"/>
    <property type="match status" value="1"/>
</dbReference>
<dbReference type="Pfam" id="PF00067">
    <property type="entry name" value="p450"/>
    <property type="match status" value="1"/>
</dbReference>
<keyword evidence="3 8" id="KW-0479">Metal-binding</keyword>
<dbReference type="Proteomes" id="UP000320160">
    <property type="component" value="Unassembled WGS sequence"/>
</dbReference>
<evidence type="ECO:0000256" key="8">
    <source>
        <dbReference type="RuleBase" id="RU000461"/>
    </source>
</evidence>
<reference evidence="9 10" key="1">
    <citation type="submission" date="2019-07" db="EMBL/GenBank/DDBJ databases">
        <authorList>
            <person name="Park M."/>
        </authorList>
    </citation>
    <scope>NUCLEOTIDE SEQUENCE [LARGE SCALE GENOMIC DNA]</scope>
    <source>
        <strain evidence="9 10">KCTC32445</strain>
    </source>
</reference>
<dbReference type="CDD" id="cd11033">
    <property type="entry name" value="CYP142-like"/>
    <property type="match status" value="1"/>
</dbReference>
<dbReference type="PRINTS" id="PR00385">
    <property type="entry name" value="P450"/>
</dbReference>
<dbReference type="GO" id="GO:0006707">
    <property type="term" value="P:cholesterol catabolic process"/>
    <property type="evidence" value="ECO:0007669"/>
    <property type="project" value="TreeGrafter"/>
</dbReference>
<dbReference type="OrthoDB" id="5522954at2"/>
<evidence type="ECO:0000256" key="6">
    <source>
        <dbReference type="ARBA" id="ARBA00023033"/>
    </source>
</evidence>
<protein>
    <submittedName>
        <fullName evidence="9">Cytochrome P450</fullName>
    </submittedName>
</protein>
<dbReference type="AlphaFoldDB" id="A0A553WBS5"/>
<dbReference type="GO" id="GO:0005506">
    <property type="term" value="F:iron ion binding"/>
    <property type="evidence" value="ECO:0007669"/>
    <property type="project" value="InterPro"/>
</dbReference>
<accession>A0A553WBS5</accession>
<evidence type="ECO:0000313" key="9">
    <source>
        <dbReference type="EMBL" id="TSB02137.1"/>
    </source>
</evidence>
<evidence type="ECO:0000256" key="5">
    <source>
        <dbReference type="ARBA" id="ARBA00023004"/>
    </source>
</evidence>
<dbReference type="RefSeq" id="WP_143777354.1">
    <property type="nucleotide sequence ID" value="NZ_VKKU01000002.1"/>
</dbReference>
<keyword evidence="5 8" id="KW-0408">Iron</keyword>
<dbReference type="InterPro" id="IPR001128">
    <property type="entry name" value="Cyt_P450"/>
</dbReference>
<name>A0A553WBS5_9SPHN</name>